<evidence type="ECO:0000313" key="2">
    <source>
        <dbReference type="Proteomes" id="UP000326198"/>
    </source>
</evidence>
<organism evidence="1 2">
    <name type="scientific">Aspergillus bertholletiae</name>
    <dbReference type="NCBI Taxonomy" id="1226010"/>
    <lineage>
        <taxon>Eukaryota</taxon>
        <taxon>Fungi</taxon>
        <taxon>Dikarya</taxon>
        <taxon>Ascomycota</taxon>
        <taxon>Pezizomycotina</taxon>
        <taxon>Eurotiomycetes</taxon>
        <taxon>Eurotiomycetidae</taxon>
        <taxon>Eurotiales</taxon>
        <taxon>Aspergillaceae</taxon>
        <taxon>Aspergillus</taxon>
        <taxon>Aspergillus subgen. Circumdati</taxon>
    </lineage>
</organism>
<proteinExistence type="predicted"/>
<dbReference type="OrthoDB" id="4149149at2759"/>
<dbReference type="EMBL" id="ML736263">
    <property type="protein sequence ID" value="KAE8375329.1"/>
    <property type="molecule type" value="Genomic_DNA"/>
</dbReference>
<reference evidence="1 2" key="1">
    <citation type="submission" date="2019-04" db="EMBL/GenBank/DDBJ databases">
        <title>Friends and foes A comparative genomics studyof 23 Aspergillus species from section Flavi.</title>
        <authorList>
            <consortium name="DOE Joint Genome Institute"/>
            <person name="Kjaerbolling I."/>
            <person name="Vesth T."/>
            <person name="Frisvad J.C."/>
            <person name="Nybo J.L."/>
            <person name="Theobald S."/>
            <person name="Kildgaard S."/>
            <person name="Isbrandt T."/>
            <person name="Kuo A."/>
            <person name="Sato A."/>
            <person name="Lyhne E.K."/>
            <person name="Kogle M.E."/>
            <person name="Wiebenga A."/>
            <person name="Kun R.S."/>
            <person name="Lubbers R.J."/>
            <person name="Makela M.R."/>
            <person name="Barry K."/>
            <person name="Chovatia M."/>
            <person name="Clum A."/>
            <person name="Daum C."/>
            <person name="Haridas S."/>
            <person name="He G."/>
            <person name="LaButti K."/>
            <person name="Lipzen A."/>
            <person name="Mondo S."/>
            <person name="Riley R."/>
            <person name="Salamov A."/>
            <person name="Simmons B.A."/>
            <person name="Magnuson J.K."/>
            <person name="Henrissat B."/>
            <person name="Mortensen U.H."/>
            <person name="Larsen T.O."/>
            <person name="Devries R.P."/>
            <person name="Grigoriev I.V."/>
            <person name="Machida M."/>
            <person name="Baker S.E."/>
            <person name="Andersen M.R."/>
        </authorList>
    </citation>
    <scope>NUCLEOTIDE SEQUENCE [LARGE SCALE GENOMIC DNA]</scope>
    <source>
        <strain evidence="1 2">IBT 29228</strain>
    </source>
</reference>
<name>A0A5N7B1X0_9EURO</name>
<sequence length="258" mass="29045">MESDSDTQSDVDLLILDYLLCTSIYGLVHTRGVEAQEQTSQCDLDWHIDTVYAIKSVFPHSGLLPDDFQAKVRLFEFANALRWYPNARVASQIRQPGLCSSGYWPTEKPISLSELTETFITLCRTIGTRLPEATWGDIAAQFVVQAAVEEYRKSESSASLSKHIAWAKKMSDQTANMNEAFTKCISYLQPPHGASLSVHMRIVSTKFPIDKFKCAVFDTLAKIMKVLEPPVLIQLERGQLWGLSRAETKQLKERVGLK</sequence>
<protein>
    <submittedName>
        <fullName evidence="1">Uncharacterized protein</fullName>
    </submittedName>
</protein>
<accession>A0A5N7B1X0</accession>
<dbReference type="Proteomes" id="UP000326198">
    <property type="component" value="Unassembled WGS sequence"/>
</dbReference>
<keyword evidence="2" id="KW-1185">Reference proteome</keyword>
<evidence type="ECO:0000313" key="1">
    <source>
        <dbReference type="EMBL" id="KAE8375329.1"/>
    </source>
</evidence>
<gene>
    <name evidence="1" type="ORF">BDV26DRAFT_268136</name>
</gene>
<dbReference type="AlphaFoldDB" id="A0A5N7B1X0"/>